<evidence type="ECO:0000313" key="2">
    <source>
        <dbReference type="EMBL" id="GFN81584.1"/>
    </source>
</evidence>
<keyword evidence="1" id="KW-1133">Transmembrane helix</keyword>
<evidence type="ECO:0000256" key="1">
    <source>
        <dbReference type="SAM" id="Phobius"/>
    </source>
</evidence>
<organism evidence="2 3">
    <name type="scientific">Plakobranchus ocellatus</name>
    <dbReference type="NCBI Taxonomy" id="259542"/>
    <lineage>
        <taxon>Eukaryota</taxon>
        <taxon>Metazoa</taxon>
        <taxon>Spiralia</taxon>
        <taxon>Lophotrochozoa</taxon>
        <taxon>Mollusca</taxon>
        <taxon>Gastropoda</taxon>
        <taxon>Heterobranchia</taxon>
        <taxon>Euthyneura</taxon>
        <taxon>Panpulmonata</taxon>
        <taxon>Sacoglossa</taxon>
        <taxon>Placobranchoidea</taxon>
        <taxon>Plakobranchidae</taxon>
        <taxon>Plakobranchus</taxon>
    </lineage>
</organism>
<evidence type="ECO:0000313" key="3">
    <source>
        <dbReference type="Proteomes" id="UP000735302"/>
    </source>
</evidence>
<accession>A0AAV3YFQ6</accession>
<proteinExistence type="predicted"/>
<dbReference type="AlphaFoldDB" id="A0AAV3YFQ6"/>
<comment type="caution">
    <text evidence="2">The sequence shown here is derived from an EMBL/GenBank/DDBJ whole genome shotgun (WGS) entry which is preliminary data.</text>
</comment>
<sequence>MPSSSYLNQPHVCFYSCHVAKYERTSSRLLVVASGLSFVFYSLILRQWFCWIKERGCHYVTTHNSTDRCRAKHEASLVTQIIRLTYRWVAHSKRRPTLEAVSTIMLGHVIAPSFPLSNRATDVRPGCKTQRIAPTLRQVADLMCARVDLRYGCIV</sequence>
<name>A0AAV3YFQ6_9GAST</name>
<keyword evidence="3" id="KW-1185">Reference proteome</keyword>
<reference evidence="2 3" key="1">
    <citation type="journal article" date="2021" name="Elife">
        <title>Chloroplast acquisition without the gene transfer in kleptoplastic sea slugs, Plakobranchus ocellatus.</title>
        <authorList>
            <person name="Maeda T."/>
            <person name="Takahashi S."/>
            <person name="Yoshida T."/>
            <person name="Shimamura S."/>
            <person name="Takaki Y."/>
            <person name="Nagai Y."/>
            <person name="Toyoda A."/>
            <person name="Suzuki Y."/>
            <person name="Arimoto A."/>
            <person name="Ishii H."/>
            <person name="Satoh N."/>
            <person name="Nishiyama T."/>
            <person name="Hasebe M."/>
            <person name="Maruyama T."/>
            <person name="Minagawa J."/>
            <person name="Obokata J."/>
            <person name="Shigenobu S."/>
        </authorList>
    </citation>
    <scope>NUCLEOTIDE SEQUENCE [LARGE SCALE GENOMIC DNA]</scope>
</reference>
<keyword evidence="1" id="KW-0812">Transmembrane</keyword>
<dbReference type="EMBL" id="BLXT01000945">
    <property type="protein sequence ID" value="GFN81584.1"/>
    <property type="molecule type" value="Genomic_DNA"/>
</dbReference>
<gene>
    <name evidence="2" type="ORF">PoB_000809000</name>
</gene>
<keyword evidence="1" id="KW-0472">Membrane</keyword>
<dbReference type="Proteomes" id="UP000735302">
    <property type="component" value="Unassembled WGS sequence"/>
</dbReference>
<feature type="transmembrane region" description="Helical" evidence="1">
    <location>
        <begin position="29"/>
        <end position="49"/>
    </location>
</feature>
<protein>
    <submittedName>
        <fullName evidence="2">Uncharacterized protein</fullName>
    </submittedName>
</protein>